<proteinExistence type="predicted"/>
<evidence type="ECO:0000259" key="1">
    <source>
        <dbReference type="Pfam" id="PF00534"/>
    </source>
</evidence>
<dbReference type="InterPro" id="IPR028098">
    <property type="entry name" value="Glyco_trans_4-like_N"/>
</dbReference>
<feature type="domain" description="Glycosyl transferase family 1" evidence="1">
    <location>
        <begin position="244"/>
        <end position="392"/>
    </location>
</feature>
<dbReference type="InterPro" id="IPR001296">
    <property type="entry name" value="Glyco_trans_1"/>
</dbReference>
<dbReference type="SUPFAM" id="SSF53756">
    <property type="entry name" value="UDP-Glycosyltransferase/glycogen phosphorylase"/>
    <property type="match status" value="1"/>
</dbReference>
<feature type="domain" description="Glycosyltransferase subfamily 4-like N-terminal" evidence="2">
    <location>
        <begin position="17"/>
        <end position="221"/>
    </location>
</feature>
<dbReference type="PANTHER" id="PTHR45947">
    <property type="entry name" value="SULFOQUINOVOSYL TRANSFERASE SQD2"/>
    <property type="match status" value="1"/>
</dbReference>
<evidence type="ECO:0000259" key="2">
    <source>
        <dbReference type="Pfam" id="PF13439"/>
    </source>
</evidence>
<organism evidence="3 4">
    <name type="scientific">Candidatus Magasanikbacteria bacterium GW2011_GWC2_41_17</name>
    <dbReference type="NCBI Taxonomy" id="1619048"/>
    <lineage>
        <taxon>Bacteria</taxon>
        <taxon>Candidatus Magasanikiibacteriota</taxon>
    </lineage>
</organism>
<evidence type="ECO:0000313" key="4">
    <source>
        <dbReference type="Proteomes" id="UP000034108"/>
    </source>
</evidence>
<evidence type="ECO:0000313" key="3">
    <source>
        <dbReference type="EMBL" id="KKR97775.1"/>
    </source>
</evidence>
<dbReference type="EMBL" id="LCAV01000024">
    <property type="protein sequence ID" value="KKR97775.1"/>
    <property type="molecule type" value="Genomic_DNA"/>
</dbReference>
<gene>
    <name evidence="3" type="ORF">UU49_C0024G0003</name>
</gene>
<dbReference type="Proteomes" id="UP000034108">
    <property type="component" value="Unassembled WGS sequence"/>
</dbReference>
<name>A0A0G0XLV7_9BACT</name>
<dbReference type="PANTHER" id="PTHR45947:SF13">
    <property type="entry name" value="TRANSFERASE"/>
    <property type="match status" value="1"/>
</dbReference>
<keyword evidence="3" id="KW-0808">Transferase</keyword>
<dbReference type="Pfam" id="PF13439">
    <property type="entry name" value="Glyco_transf_4"/>
    <property type="match status" value="1"/>
</dbReference>
<sequence length="415" mass="47347">MRYMRVLQINKFFYRRGGAETHFLDLCGLLKSRGHEVIHFSTADSRNEPSPYSAYFVPSIDLRAKHGLLGGLKVAEHILYSCEAARQLEQLIKDTRPDIAHLHNIYHHLSPSILLVLKKYEIPVIMTLHDYKLICPNYKLYTQGEICERCKKHKYYQAILHRCIFDKIMPSALAALEMSIHKFWGVYEKNIDLFISPSIFLKNKLLEWGIEKKIEVIPNFISSFESLRATCLPDRQERSNLFGDYLLYFGRLSEEKGLLTLIWAMKNLPDVQLRIVGDGPLKEKLQNLADKPENVQLVGYKSGDELAQEIVGARAVVIPSEWYENYPVSILEAMNYGKPIIAANIGGLLEIVRDGVSGLLFQPGNANYLVEKIKLLCNSVGLARTLGQAGQKQVSEENNQEAYYKRILAVYQGLI</sequence>
<dbReference type="Gene3D" id="3.40.50.2000">
    <property type="entry name" value="Glycogen Phosphorylase B"/>
    <property type="match status" value="2"/>
</dbReference>
<reference evidence="3 4" key="1">
    <citation type="journal article" date="2015" name="Nature">
        <title>rRNA introns, odd ribosomes, and small enigmatic genomes across a large radiation of phyla.</title>
        <authorList>
            <person name="Brown C.T."/>
            <person name="Hug L.A."/>
            <person name="Thomas B.C."/>
            <person name="Sharon I."/>
            <person name="Castelle C.J."/>
            <person name="Singh A."/>
            <person name="Wilkins M.J."/>
            <person name="Williams K.H."/>
            <person name="Banfield J.F."/>
        </authorList>
    </citation>
    <scope>NUCLEOTIDE SEQUENCE [LARGE SCALE GENOMIC DNA]</scope>
</reference>
<dbReference type="GO" id="GO:0016757">
    <property type="term" value="F:glycosyltransferase activity"/>
    <property type="evidence" value="ECO:0007669"/>
    <property type="project" value="InterPro"/>
</dbReference>
<comment type="caution">
    <text evidence="3">The sequence shown here is derived from an EMBL/GenBank/DDBJ whole genome shotgun (WGS) entry which is preliminary data.</text>
</comment>
<dbReference type="AlphaFoldDB" id="A0A0G0XLV7"/>
<protein>
    <submittedName>
        <fullName evidence="3">Group 1 glycosyl transferase</fullName>
    </submittedName>
</protein>
<dbReference type="InterPro" id="IPR050194">
    <property type="entry name" value="Glycosyltransferase_grp1"/>
</dbReference>
<accession>A0A0G0XLV7</accession>
<dbReference type="STRING" id="1619048.UU49_C0024G0003"/>
<dbReference type="Pfam" id="PF00534">
    <property type="entry name" value="Glycos_transf_1"/>
    <property type="match status" value="1"/>
</dbReference>